<dbReference type="OrthoDB" id="2241241at2759"/>
<proteinExistence type="predicted"/>
<reference evidence="2 3" key="1">
    <citation type="submission" date="2014-04" db="EMBL/GenBank/DDBJ databases">
        <authorList>
            <consortium name="DOE Joint Genome Institute"/>
            <person name="Kuo A."/>
            <person name="Kohler A."/>
            <person name="Nagy L.G."/>
            <person name="Floudas D."/>
            <person name="Copeland A."/>
            <person name="Barry K.W."/>
            <person name="Cichocki N."/>
            <person name="Veneault-Fourrey C."/>
            <person name="LaButti K."/>
            <person name="Lindquist E.A."/>
            <person name="Lipzen A."/>
            <person name="Lundell T."/>
            <person name="Morin E."/>
            <person name="Murat C."/>
            <person name="Sun H."/>
            <person name="Tunlid A."/>
            <person name="Henrissat B."/>
            <person name="Grigoriev I.V."/>
            <person name="Hibbett D.S."/>
            <person name="Martin F."/>
            <person name="Nordberg H.P."/>
            <person name="Cantor M.N."/>
            <person name="Hua S.X."/>
        </authorList>
    </citation>
    <scope>NUCLEOTIDE SEQUENCE [LARGE SCALE GENOMIC DNA]</scope>
    <source>
        <strain evidence="2 3">LaAM-08-1</strain>
    </source>
</reference>
<reference evidence="3" key="2">
    <citation type="submission" date="2015-01" db="EMBL/GenBank/DDBJ databases">
        <title>Evolutionary Origins and Diversification of the Mycorrhizal Mutualists.</title>
        <authorList>
            <consortium name="DOE Joint Genome Institute"/>
            <consortium name="Mycorrhizal Genomics Consortium"/>
            <person name="Kohler A."/>
            <person name="Kuo A."/>
            <person name="Nagy L.G."/>
            <person name="Floudas D."/>
            <person name="Copeland A."/>
            <person name="Barry K.W."/>
            <person name="Cichocki N."/>
            <person name="Veneault-Fourrey C."/>
            <person name="LaButti K."/>
            <person name="Lindquist E.A."/>
            <person name="Lipzen A."/>
            <person name="Lundell T."/>
            <person name="Morin E."/>
            <person name="Murat C."/>
            <person name="Riley R."/>
            <person name="Ohm R."/>
            <person name="Sun H."/>
            <person name="Tunlid A."/>
            <person name="Henrissat B."/>
            <person name="Grigoriev I.V."/>
            <person name="Hibbett D.S."/>
            <person name="Martin F."/>
        </authorList>
    </citation>
    <scope>NUCLEOTIDE SEQUENCE [LARGE SCALE GENOMIC DNA]</scope>
    <source>
        <strain evidence="3">LaAM-08-1</strain>
    </source>
</reference>
<feature type="non-terminal residue" evidence="2">
    <location>
        <position position="1"/>
    </location>
</feature>
<dbReference type="STRING" id="1095629.A0A0C9YHD5"/>
<keyword evidence="1" id="KW-1133">Transmembrane helix</keyword>
<evidence type="ECO:0000256" key="1">
    <source>
        <dbReference type="SAM" id="Phobius"/>
    </source>
</evidence>
<dbReference type="Proteomes" id="UP000054477">
    <property type="component" value="Unassembled WGS sequence"/>
</dbReference>
<dbReference type="AlphaFoldDB" id="A0A0C9YHD5"/>
<feature type="transmembrane region" description="Helical" evidence="1">
    <location>
        <begin position="52"/>
        <end position="74"/>
    </location>
</feature>
<dbReference type="EMBL" id="KN838537">
    <property type="protein sequence ID" value="KIK09782.1"/>
    <property type="molecule type" value="Genomic_DNA"/>
</dbReference>
<keyword evidence="3" id="KW-1185">Reference proteome</keyword>
<keyword evidence="1" id="KW-0812">Transmembrane</keyword>
<organism evidence="2 3">
    <name type="scientific">Laccaria amethystina LaAM-08-1</name>
    <dbReference type="NCBI Taxonomy" id="1095629"/>
    <lineage>
        <taxon>Eukaryota</taxon>
        <taxon>Fungi</taxon>
        <taxon>Dikarya</taxon>
        <taxon>Basidiomycota</taxon>
        <taxon>Agaricomycotina</taxon>
        <taxon>Agaricomycetes</taxon>
        <taxon>Agaricomycetidae</taxon>
        <taxon>Agaricales</taxon>
        <taxon>Agaricineae</taxon>
        <taxon>Hydnangiaceae</taxon>
        <taxon>Laccaria</taxon>
    </lineage>
</organism>
<evidence type="ECO:0000313" key="2">
    <source>
        <dbReference type="EMBL" id="KIK09782.1"/>
    </source>
</evidence>
<evidence type="ECO:0000313" key="3">
    <source>
        <dbReference type="Proteomes" id="UP000054477"/>
    </source>
</evidence>
<gene>
    <name evidence="2" type="ORF">K443DRAFT_671106</name>
</gene>
<dbReference type="HOGENOM" id="CLU_2533621_0_0_1"/>
<protein>
    <submittedName>
        <fullName evidence="2">Uncharacterized protein</fullName>
    </submittedName>
</protein>
<name>A0A0C9YHD5_9AGAR</name>
<sequence>MMPRRLALRLAFLTQEERDALYGSIVIAASSPYRSPTREGVIQAYDDVKKVMIVDTVVAVVPFVLSFFMPNWYLGTSQNALDQV</sequence>
<keyword evidence="1" id="KW-0472">Membrane</keyword>
<accession>A0A0C9YHD5</accession>